<reference evidence="1" key="1">
    <citation type="submission" date="2021-05" db="EMBL/GenBank/DDBJ databases">
        <authorList>
            <person name="Alioto T."/>
            <person name="Alioto T."/>
            <person name="Gomez Garrido J."/>
        </authorList>
    </citation>
    <scope>NUCLEOTIDE SEQUENCE</scope>
</reference>
<organism evidence="1">
    <name type="scientific">Culex pipiens</name>
    <name type="common">House mosquito</name>
    <dbReference type="NCBI Taxonomy" id="7175"/>
    <lineage>
        <taxon>Eukaryota</taxon>
        <taxon>Metazoa</taxon>
        <taxon>Ecdysozoa</taxon>
        <taxon>Arthropoda</taxon>
        <taxon>Hexapoda</taxon>
        <taxon>Insecta</taxon>
        <taxon>Pterygota</taxon>
        <taxon>Neoptera</taxon>
        <taxon>Endopterygota</taxon>
        <taxon>Diptera</taxon>
        <taxon>Nematocera</taxon>
        <taxon>Culicoidea</taxon>
        <taxon>Culicidae</taxon>
        <taxon>Culicinae</taxon>
        <taxon>Culicini</taxon>
        <taxon>Culex</taxon>
        <taxon>Culex</taxon>
    </lineage>
</organism>
<protein>
    <submittedName>
        <fullName evidence="1">(northern house mosquito) hypothetical protein</fullName>
    </submittedName>
</protein>
<proteinExistence type="predicted"/>
<accession>A0A8D8J5I6</accession>
<evidence type="ECO:0000313" key="1">
    <source>
        <dbReference type="EMBL" id="CAG6565663.1"/>
    </source>
</evidence>
<name>A0A8D8J5I6_CULPI</name>
<dbReference type="EMBL" id="HBUE01274617">
    <property type="protein sequence ID" value="CAG6565663.1"/>
    <property type="molecule type" value="Transcribed_RNA"/>
</dbReference>
<sequence>MRTKTELQSWIVSICHTCRTRIGPSHVAPTRCTCSTLVTSTSPVLSLMTQTVCPHTPTDPSPKLRRQCLPQSSLVTLTETHTACIQRDTHITHTWLQLLSNLLHLLLLQLKPRPTFTPQWSRTHVLVNTTTLHWCNRSCPLNSGLSCCASVMQRM</sequence>
<dbReference type="AlphaFoldDB" id="A0A8D8J5I6"/>